<keyword evidence="5" id="KW-1185">Reference proteome</keyword>
<reference evidence="4" key="2">
    <citation type="submission" date="2021-01" db="EMBL/GenBank/DDBJ databases">
        <authorList>
            <person name="Schikora-Tamarit M.A."/>
        </authorList>
    </citation>
    <scope>NUCLEOTIDE SEQUENCE</scope>
    <source>
        <strain evidence="4">CBS2887</strain>
    </source>
</reference>
<dbReference type="EMBL" id="JAEUBG010001265">
    <property type="protein sequence ID" value="KAH3686675.1"/>
    <property type="molecule type" value="Genomic_DNA"/>
</dbReference>
<protein>
    <recommendedName>
        <fullName evidence="3">GOLD domain-containing protein</fullName>
    </recommendedName>
</protein>
<evidence type="ECO:0000313" key="4">
    <source>
        <dbReference type="EMBL" id="KAH3686675.1"/>
    </source>
</evidence>
<feature type="domain" description="GOLD" evidence="3">
    <location>
        <begin position="8"/>
        <end position="189"/>
    </location>
</feature>
<accession>A0A9P8TPX0</accession>
<dbReference type="Proteomes" id="UP000774326">
    <property type="component" value="Unassembled WGS sequence"/>
</dbReference>
<evidence type="ECO:0000313" key="5">
    <source>
        <dbReference type="Proteomes" id="UP000774326"/>
    </source>
</evidence>
<organism evidence="4 5">
    <name type="scientific">Wickerhamomyces pijperi</name>
    <name type="common">Yeast</name>
    <name type="synonym">Pichia pijperi</name>
    <dbReference type="NCBI Taxonomy" id="599730"/>
    <lineage>
        <taxon>Eukaryota</taxon>
        <taxon>Fungi</taxon>
        <taxon>Dikarya</taxon>
        <taxon>Ascomycota</taxon>
        <taxon>Saccharomycotina</taxon>
        <taxon>Saccharomycetes</taxon>
        <taxon>Phaffomycetales</taxon>
        <taxon>Wickerhamomycetaceae</taxon>
        <taxon>Wickerhamomyces</taxon>
    </lineage>
</organism>
<comment type="caution">
    <text evidence="4">The sequence shown here is derived from an EMBL/GenBank/DDBJ whole genome shotgun (WGS) entry which is preliminary data.</text>
</comment>
<keyword evidence="2" id="KW-0812">Transmembrane</keyword>
<evidence type="ECO:0000259" key="3">
    <source>
        <dbReference type="Pfam" id="PF01105"/>
    </source>
</evidence>
<keyword evidence="2" id="KW-0472">Membrane</keyword>
<evidence type="ECO:0000256" key="1">
    <source>
        <dbReference type="SAM" id="Coils"/>
    </source>
</evidence>
<sequence length="192" mass="22793">MLLSKPVRQQICLQYELESKMTLLHIESSEAIKNQIFRLEIRDDHDSLIRRHEDIKDSTFEIVFKPQPNTIVNICLLNIVKDASWVKKGYIRQVNLEVSPVYDYSNPRYDKKEIKGLREMMNRNGRELIENVEIVLSKLEEEMKFLVKREHNLRDLNENTLNVLNWQIVALFIAGMLTQSYALWCLRKIAKF</sequence>
<dbReference type="Pfam" id="PF01105">
    <property type="entry name" value="EMP24_GP25L"/>
    <property type="match status" value="1"/>
</dbReference>
<dbReference type="OrthoDB" id="3993898at2759"/>
<feature type="coiled-coil region" evidence="1">
    <location>
        <begin position="122"/>
        <end position="156"/>
    </location>
</feature>
<keyword evidence="1" id="KW-0175">Coiled coil</keyword>
<feature type="transmembrane region" description="Helical" evidence="2">
    <location>
        <begin position="164"/>
        <end position="186"/>
    </location>
</feature>
<evidence type="ECO:0000256" key="2">
    <source>
        <dbReference type="SAM" id="Phobius"/>
    </source>
</evidence>
<dbReference type="InterPro" id="IPR009038">
    <property type="entry name" value="GOLD_dom"/>
</dbReference>
<proteinExistence type="predicted"/>
<name>A0A9P8TPX0_WICPI</name>
<dbReference type="AlphaFoldDB" id="A0A9P8TPX0"/>
<keyword evidence="2" id="KW-1133">Transmembrane helix</keyword>
<gene>
    <name evidence="4" type="ORF">WICPIJ_002319</name>
</gene>
<reference evidence="4" key="1">
    <citation type="journal article" date="2021" name="Open Biol.">
        <title>Shared evolutionary footprints suggest mitochondrial oxidative damage underlies multiple complex I losses in fungi.</title>
        <authorList>
            <person name="Schikora-Tamarit M.A."/>
            <person name="Marcet-Houben M."/>
            <person name="Nosek J."/>
            <person name="Gabaldon T."/>
        </authorList>
    </citation>
    <scope>NUCLEOTIDE SEQUENCE</scope>
    <source>
        <strain evidence="4">CBS2887</strain>
    </source>
</reference>